<evidence type="ECO:0000313" key="2">
    <source>
        <dbReference type="EMBL" id="KAB1218240.1"/>
    </source>
</evidence>
<sequence length="120" mass="13545">MPPSINAKRTELWETCGSSGESLLAGELSDGSWRSHETTTCTEVPKGFLALYVGPELRRFVIPLSYLSTPDFKVIMDRAAEEFGYEQEGGIRIPCEEEDFEKILWTCLANNKKKNNIKKV</sequence>
<organism evidence="2 4">
    <name type="scientific">Morella rubra</name>
    <name type="common">Chinese bayberry</name>
    <dbReference type="NCBI Taxonomy" id="262757"/>
    <lineage>
        <taxon>Eukaryota</taxon>
        <taxon>Viridiplantae</taxon>
        <taxon>Streptophyta</taxon>
        <taxon>Embryophyta</taxon>
        <taxon>Tracheophyta</taxon>
        <taxon>Spermatophyta</taxon>
        <taxon>Magnoliopsida</taxon>
        <taxon>eudicotyledons</taxon>
        <taxon>Gunneridae</taxon>
        <taxon>Pentapetalae</taxon>
        <taxon>rosids</taxon>
        <taxon>fabids</taxon>
        <taxon>Fagales</taxon>
        <taxon>Myricaceae</taxon>
        <taxon>Morella</taxon>
    </lineage>
</organism>
<dbReference type="InterPro" id="IPR003676">
    <property type="entry name" value="SAUR_fam"/>
</dbReference>
<dbReference type="AlphaFoldDB" id="A0A6A1W649"/>
<evidence type="ECO:0000313" key="4">
    <source>
        <dbReference type="Proteomes" id="UP000516437"/>
    </source>
</evidence>
<dbReference type="Pfam" id="PF02519">
    <property type="entry name" value="Auxin_inducible"/>
    <property type="match status" value="1"/>
</dbReference>
<keyword evidence="4" id="KW-1185">Reference proteome</keyword>
<gene>
    <name evidence="2" type="ORF">CJ030_MR3G026120</name>
    <name evidence="3" type="ORF">CJ030_MR3G026123</name>
</gene>
<proteinExistence type="inferred from homology"/>
<protein>
    <submittedName>
        <fullName evidence="2">Auxin-induced protein X15</fullName>
    </submittedName>
</protein>
<dbReference type="EMBL" id="RXIC02000021">
    <property type="protein sequence ID" value="KAB1218240.1"/>
    <property type="molecule type" value="Genomic_DNA"/>
</dbReference>
<reference evidence="2 4" key="2">
    <citation type="journal article" date="2019" name="Plant Biotechnol. J.">
        <title>The red bayberry genome and genetic basis of sex determination.</title>
        <authorList>
            <person name="Jia H.M."/>
            <person name="Jia H.J."/>
            <person name="Cai Q.L."/>
            <person name="Wang Y."/>
            <person name="Zhao H.B."/>
            <person name="Yang W.F."/>
            <person name="Wang G.Y."/>
            <person name="Li Y.H."/>
            <person name="Zhan D.L."/>
            <person name="Shen Y.T."/>
            <person name="Niu Q.F."/>
            <person name="Chang L."/>
            <person name="Qiu J."/>
            <person name="Zhao L."/>
            <person name="Xie H.B."/>
            <person name="Fu W.Y."/>
            <person name="Jin J."/>
            <person name="Li X.W."/>
            <person name="Jiao Y."/>
            <person name="Zhou C.C."/>
            <person name="Tu T."/>
            <person name="Chai C.Y."/>
            <person name="Gao J.L."/>
            <person name="Fan L.J."/>
            <person name="van de Weg E."/>
            <person name="Wang J.Y."/>
            <person name="Gao Z.S."/>
        </authorList>
    </citation>
    <scope>NUCLEOTIDE SEQUENCE [LARGE SCALE GENOMIC DNA]</scope>
    <source>
        <tissue evidence="2">Leaves</tissue>
    </source>
</reference>
<accession>A0A6A1W649</accession>
<evidence type="ECO:0000256" key="1">
    <source>
        <dbReference type="ARBA" id="ARBA00006974"/>
    </source>
</evidence>
<comment type="caution">
    <text evidence="2">The sequence shown here is derived from an EMBL/GenBank/DDBJ whole genome shotgun (WGS) entry which is preliminary data.</text>
</comment>
<evidence type="ECO:0000313" key="3">
    <source>
        <dbReference type="EMBL" id="KAB1218243.1"/>
    </source>
</evidence>
<dbReference type="GO" id="GO:0009733">
    <property type="term" value="P:response to auxin"/>
    <property type="evidence" value="ECO:0007669"/>
    <property type="project" value="InterPro"/>
</dbReference>
<reference evidence="2" key="3">
    <citation type="submission" date="2019-09" db="EMBL/GenBank/DDBJ databases">
        <authorList>
            <person name="Gao Z."/>
        </authorList>
    </citation>
    <scope>NUCLEOTIDE SEQUENCE</scope>
    <source>
        <tissue evidence="2">Leaves</tissue>
    </source>
</reference>
<dbReference type="PANTHER" id="PTHR31374:SF139">
    <property type="entry name" value="OS02G0143300 PROTEIN"/>
    <property type="match status" value="1"/>
</dbReference>
<dbReference type="Proteomes" id="UP000516437">
    <property type="component" value="Chromosome 3"/>
</dbReference>
<dbReference type="EMBL" id="RXIC02000021">
    <property type="protein sequence ID" value="KAB1218243.1"/>
    <property type="molecule type" value="Genomic_DNA"/>
</dbReference>
<reference evidence="2" key="1">
    <citation type="submission" date="2018-07" db="EMBL/GenBank/DDBJ databases">
        <authorList>
            <person name="Gao Z.-S."/>
            <person name="Jia H.-M."/>
            <person name="Jia H.-J."/>
            <person name="Cai Q.-L."/>
            <person name="Wang Y."/>
            <person name="Zhao H.-B."/>
        </authorList>
    </citation>
    <scope>NUCLEOTIDE SEQUENCE</scope>
    <source>
        <tissue evidence="2">Leaves</tissue>
    </source>
</reference>
<name>A0A6A1W649_9ROSI</name>
<dbReference type="PANTHER" id="PTHR31374">
    <property type="entry name" value="AUXIN-INDUCED PROTEIN-LIKE-RELATED"/>
    <property type="match status" value="1"/>
</dbReference>
<comment type="similarity">
    <text evidence="1">Belongs to the ARG7 family.</text>
</comment>
<dbReference type="OrthoDB" id="1897212at2759"/>